<evidence type="ECO:0000256" key="1">
    <source>
        <dbReference type="SAM" id="MobiDB-lite"/>
    </source>
</evidence>
<protein>
    <recommendedName>
        <fullName evidence="2">AAR2 C-terminal domain-containing protein</fullName>
    </recommendedName>
</protein>
<feature type="region of interest" description="Disordered" evidence="1">
    <location>
        <begin position="212"/>
        <end position="235"/>
    </location>
</feature>
<evidence type="ECO:0000259" key="2">
    <source>
        <dbReference type="Pfam" id="PF05282"/>
    </source>
</evidence>
<dbReference type="Pfam" id="PF05282">
    <property type="entry name" value="AAR2"/>
    <property type="match status" value="1"/>
</dbReference>
<dbReference type="AlphaFoldDB" id="A0A7N0SZZ6"/>
<sequence length="507" mass="57805">MRDRNLLLSADVSGWQRCYYTSFSAFHDNQGTQLLDTVIAKCYGGCEDLFLGEMQFAFVAFLMGHSPEAFMQWKSMITLLLSCTEAVSSKRSCLFTEFVKVMYYQLLYGLPKGVNTTEEKGEKNLLDNSLLTSDNFLHHFLKDFFSLVHDLSSVDRDLVTWTRRVTELIEDALGCTFWKETVETSLPSTSSVKNLLLPGSVNETQMSHCHKSNSSMEVDSMSESGQPSKAVRIRKRKKTATVSAQTALEEDAPGLLMVLIEKGVLIDDIQLYDGQMDADDVVDNALPEESFSELENVMSKIFTRNASLLRLAPMRFAKGSKTTYCLECLMALVEQAKYLKLRKWPVEWGWCRDIQSFIFVFERQNRIVLERPEYGYATYFFETMASLTISWQIKRLIISMKLTSCRLNILENKILQVGKELTEGEAQVLMQYGWMPNTGLGTMLNYCDRVYHDRKTEKYYSSDWRTKIGKLLVAGYNGGSMVSKTYLGELHDAECVDAKDSSIKLEV</sequence>
<name>A0A7N0SZZ6_KALFE</name>
<dbReference type="Gene3D" id="1.25.40.550">
    <property type="entry name" value="Aar2, C-terminal domain-like"/>
    <property type="match status" value="1"/>
</dbReference>
<dbReference type="InterPro" id="IPR033648">
    <property type="entry name" value="AAR2_C"/>
</dbReference>
<organism evidence="3 4">
    <name type="scientific">Kalanchoe fedtschenkoi</name>
    <name type="common">Lavender scallops</name>
    <name type="synonym">South American air plant</name>
    <dbReference type="NCBI Taxonomy" id="63787"/>
    <lineage>
        <taxon>Eukaryota</taxon>
        <taxon>Viridiplantae</taxon>
        <taxon>Streptophyta</taxon>
        <taxon>Embryophyta</taxon>
        <taxon>Tracheophyta</taxon>
        <taxon>Spermatophyta</taxon>
        <taxon>Magnoliopsida</taxon>
        <taxon>eudicotyledons</taxon>
        <taxon>Gunneridae</taxon>
        <taxon>Pentapetalae</taxon>
        <taxon>Saxifragales</taxon>
        <taxon>Crassulaceae</taxon>
        <taxon>Kalanchoe</taxon>
    </lineage>
</organism>
<dbReference type="CDD" id="cd13778">
    <property type="entry name" value="Aar2_C"/>
    <property type="match status" value="1"/>
</dbReference>
<proteinExistence type="predicted"/>
<dbReference type="Proteomes" id="UP000594263">
    <property type="component" value="Unplaced"/>
</dbReference>
<evidence type="ECO:0000313" key="4">
    <source>
        <dbReference type="Proteomes" id="UP000594263"/>
    </source>
</evidence>
<dbReference type="InterPro" id="IPR038514">
    <property type="entry name" value="AAR2_C_sf"/>
</dbReference>
<feature type="compositionally biased region" description="Polar residues" evidence="1">
    <location>
        <begin position="212"/>
        <end position="227"/>
    </location>
</feature>
<reference evidence="3" key="1">
    <citation type="submission" date="2021-01" db="UniProtKB">
        <authorList>
            <consortium name="EnsemblPlants"/>
        </authorList>
    </citation>
    <scope>IDENTIFICATION</scope>
</reference>
<feature type="domain" description="AAR2 C-terminal" evidence="2">
    <location>
        <begin position="32"/>
        <end position="175"/>
    </location>
</feature>
<dbReference type="PANTHER" id="PTHR47871:SF2">
    <property type="entry name" value="OS03G0221300 PROTEIN"/>
    <property type="match status" value="1"/>
</dbReference>
<dbReference type="EnsemblPlants" id="Kaladp0016s0008.2.v1.1">
    <property type="protein sequence ID" value="Kaladp0016s0008.2.v1.1"/>
    <property type="gene ID" value="Kaladp0016s0008.v1.1"/>
</dbReference>
<keyword evidence="4" id="KW-1185">Reference proteome</keyword>
<evidence type="ECO:0000313" key="3">
    <source>
        <dbReference type="EnsemblPlants" id="Kaladp0016s0008.2.v1.1"/>
    </source>
</evidence>
<accession>A0A7N0SZZ6</accession>
<dbReference type="Gramene" id="Kaladp0016s0008.2.v1.1">
    <property type="protein sequence ID" value="Kaladp0016s0008.2.v1.1"/>
    <property type="gene ID" value="Kaladp0016s0008.v1.1"/>
</dbReference>
<dbReference type="PANTHER" id="PTHR47871">
    <property type="entry name" value="NAC DOMAIN-CONTAINING PROTEIN 8"/>
    <property type="match status" value="1"/>
</dbReference>